<protein>
    <submittedName>
        <fullName evidence="1">Macrocin O-methyltransferase</fullName>
    </submittedName>
</protein>
<dbReference type="EMBL" id="VAUV01000007">
    <property type="protein sequence ID" value="TLD70901.1"/>
    <property type="molecule type" value="Genomic_DNA"/>
</dbReference>
<dbReference type="Pfam" id="PF05711">
    <property type="entry name" value="TylF"/>
    <property type="match status" value="1"/>
</dbReference>
<dbReference type="RefSeq" id="WP_138086371.1">
    <property type="nucleotide sequence ID" value="NZ_VAUV01000007.1"/>
</dbReference>
<dbReference type="SUPFAM" id="SSF53335">
    <property type="entry name" value="S-adenosyl-L-methionine-dependent methyltransferases"/>
    <property type="match status" value="1"/>
</dbReference>
<name>A0A5R8KF63_9BACT</name>
<dbReference type="Gene3D" id="3.40.50.150">
    <property type="entry name" value="Vaccinia Virus protein VP39"/>
    <property type="match status" value="1"/>
</dbReference>
<keyword evidence="1" id="KW-0489">Methyltransferase</keyword>
<evidence type="ECO:0000313" key="1">
    <source>
        <dbReference type="EMBL" id="TLD70901.1"/>
    </source>
</evidence>
<keyword evidence="2" id="KW-1185">Reference proteome</keyword>
<sequence>MKKLVKTALQSIGLDLVRHEPTQLRSQLENYPELSQQEKEILLSVQPYTMTTVERMTSLLQAVTYVSKNQIPGDIVECGVWRGGSMMIIAKVLLANNDVSRTLYLFDTFEGMSEPTDDDFSVDGRPAAVQLKEEPKGTGVWCEASIEDVRANMISTGYPEDKILLIKGKVEDTIPNTIPKHVALLRLDTDWYESTRHELQHLFPLLDSKGILILDDYGHWQGARKAVDEYFQATGDPVYLHRVDYSARILVRNGQG</sequence>
<keyword evidence="1" id="KW-0808">Transferase</keyword>
<comment type="caution">
    <text evidence="1">The sequence shown here is derived from an EMBL/GenBank/DDBJ whole genome shotgun (WGS) entry which is preliminary data.</text>
</comment>
<reference evidence="1 2" key="1">
    <citation type="submission" date="2019-05" db="EMBL/GenBank/DDBJ databases">
        <title>Verrucobacter flavum gen. nov., sp. nov. a new member of the family Verrucomicrobiaceae.</title>
        <authorList>
            <person name="Szuroczki S."/>
            <person name="Abbaszade G."/>
            <person name="Szabo A."/>
            <person name="Felfoldi T."/>
            <person name="Schumann P."/>
            <person name="Boka K."/>
            <person name="Keki Z."/>
            <person name="Toumi M."/>
            <person name="Toth E."/>
        </authorList>
    </citation>
    <scope>NUCLEOTIDE SEQUENCE [LARGE SCALE GENOMIC DNA]</scope>
    <source>
        <strain evidence="1 2">MG-N-17</strain>
    </source>
</reference>
<proteinExistence type="predicted"/>
<accession>A0A5R8KF63</accession>
<dbReference type="AlphaFoldDB" id="A0A5R8KF63"/>
<dbReference type="OrthoDB" id="149130at2"/>
<dbReference type="PANTHER" id="PTHR40036:SF1">
    <property type="entry name" value="MACROCIN O-METHYLTRANSFERASE"/>
    <property type="match status" value="1"/>
</dbReference>
<organism evidence="1 2">
    <name type="scientific">Phragmitibacter flavus</name>
    <dbReference type="NCBI Taxonomy" id="2576071"/>
    <lineage>
        <taxon>Bacteria</taxon>
        <taxon>Pseudomonadati</taxon>
        <taxon>Verrucomicrobiota</taxon>
        <taxon>Verrucomicrobiia</taxon>
        <taxon>Verrucomicrobiales</taxon>
        <taxon>Verrucomicrobiaceae</taxon>
        <taxon>Phragmitibacter</taxon>
    </lineage>
</organism>
<evidence type="ECO:0000313" key="2">
    <source>
        <dbReference type="Proteomes" id="UP000306196"/>
    </source>
</evidence>
<dbReference type="Proteomes" id="UP000306196">
    <property type="component" value="Unassembled WGS sequence"/>
</dbReference>
<dbReference type="GO" id="GO:0008168">
    <property type="term" value="F:methyltransferase activity"/>
    <property type="evidence" value="ECO:0007669"/>
    <property type="project" value="UniProtKB-KW"/>
</dbReference>
<dbReference type="InterPro" id="IPR029063">
    <property type="entry name" value="SAM-dependent_MTases_sf"/>
</dbReference>
<dbReference type="GO" id="GO:0032259">
    <property type="term" value="P:methylation"/>
    <property type="evidence" value="ECO:0007669"/>
    <property type="project" value="UniProtKB-KW"/>
</dbReference>
<dbReference type="InterPro" id="IPR008884">
    <property type="entry name" value="TylF_MeTrfase"/>
</dbReference>
<dbReference type="PANTHER" id="PTHR40036">
    <property type="entry name" value="MACROCIN O-METHYLTRANSFERASE"/>
    <property type="match status" value="1"/>
</dbReference>
<gene>
    <name evidence="1" type="ORF">FEM03_11390</name>
</gene>